<organism evidence="2 3">
    <name type="scientific">Lentinula lateritia</name>
    <dbReference type="NCBI Taxonomy" id="40482"/>
    <lineage>
        <taxon>Eukaryota</taxon>
        <taxon>Fungi</taxon>
        <taxon>Dikarya</taxon>
        <taxon>Basidiomycota</taxon>
        <taxon>Agaricomycotina</taxon>
        <taxon>Agaricomycetes</taxon>
        <taxon>Agaricomycetidae</taxon>
        <taxon>Agaricales</taxon>
        <taxon>Marasmiineae</taxon>
        <taxon>Omphalotaceae</taxon>
        <taxon>Lentinula</taxon>
    </lineage>
</organism>
<sequence length="598" mass="69339">MVRISGTSTPTVVGTTSVAAHELYELKNNFEPPQKLCETGQSARFKPPAAATRKTRRKVPKRFKLIRGKFAILERLVRDVPLEIIIEARITIFCHLDPGDLLRLSRASKGLRNILLSKTSESIWRFTRQNFIGGLPALPMDLNEPQYARLFFDMSCYVRRFTDEPDIFLSGILDTAKESYNYIYDQHTATKMKSAFMGLKTEEDRLIWVNQKREELQELESHARLCEGWHKMFLEQRHEETKDIRRQRMQSILNRLDDLGLRKEAQHILSGASEIMTSDKLTNHPLVKQTKQLTDRGWTSLETHLVPMLTDHKIIRLKKEHHRICRERYSWFEQEYIDILSTHDLREPYPGVGDILTDAIIEDLIWNTALKDEMSCVFFRAVLSENLPRIIKQFRSVKVQEILVIMRKSQPSANISDLHLATTIFGCTRCGVRLIYLQIFYHRCCHMTRAANTRSHERMQVYDAFYETVEDGRWGKGPWSSRFLFFHAQCSHLMEQIVAATGLDPAIATSQDLTVAHPMIERPNHHENGSERLFMTWPAALTYKGVAQNGMPLVMNCFGKKIHKIRAQEPLSFDECFCCVHCHEELVPRQISVRPGSK</sequence>
<dbReference type="InterPro" id="IPR001810">
    <property type="entry name" value="F-box_dom"/>
</dbReference>
<evidence type="ECO:0000259" key="1">
    <source>
        <dbReference type="Pfam" id="PF00646"/>
    </source>
</evidence>
<keyword evidence="3" id="KW-1185">Reference proteome</keyword>
<accession>A0ABQ8VIN6</accession>
<dbReference type="EMBL" id="JANVFT010000029">
    <property type="protein sequence ID" value="KAJ4495509.1"/>
    <property type="molecule type" value="Genomic_DNA"/>
</dbReference>
<dbReference type="SUPFAM" id="SSF81383">
    <property type="entry name" value="F-box domain"/>
    <property type="match status" value="1"/>
</dbReference>
<dbReference type="Proteomes" id="UP001150217">
    <property type="component" value="Unassembled WGS sequence"/>
</dbReference>
<evidence type="ECO:0000313" key="2">
    <source>
        <dbReference type="EMBL" id="KAJ4495509.1"/>
    </source>
</evidence>
<dbReference type="InterPro" id="IPR036047">
    <property type="entry name" value="F-box-like_dom_sf"/>
</dbReference>
<evidence type="ECO:0000313" key="3">
    <source>
        <dbReference type="Proteomes" id="UP001150217"/>
    </source>
</evidence>
<protein>
    <recommendedName>
        <fullName evidence="1">F-box domain-containing protein</fullName>
    </recommendedName>
</protein>
<reference evidence="2" key="1">
    <citation type="submission" date="2022-08" db="EMBL/GenBank/DDBJ databases">
        <title>A Global Phylogenomic Analysis of the Shiitake Genus Lentinula.</title>
        <authorList>
            <consortium name="DOE Joint Genome Institute"/>
            <person name="Sierra-Patev S."/>
            <person name="Min B."/>
            <person name="Naranjo-Ortiz M."/>
            <person name="Looney B."/>
            <person name="Konkel Z."/>
            <person name="Slot J.C."/>
            <person name="Sakamoto Y."/>
            <person name="Steenwyk J.L."/>
            <person name="Rokas A."/>
            <person name="Carro J."/>
            <person name="Camarero S."/>
            <person name="Ferreira P."/>
            <person name="Molpeceres G."/>
            <person name="Ruiz-Duenas F.J."/>
            <person name="Serrano A."/>
            <person name="Henrissat B."/>
            <person name="Drula E."/>
            <person name="Hughes K.W."/>
            <person name="Mata J.L."/>
            <person name="Ishikawa N.K."/>
            <person name="Vargas-Isla R."/>
            <person name="Ushijima S."/>
            <person name="Smith C.A."/>
            <person name="Ahrendt S."/>
            <person name="Andreopoulos W."/>
            <person name="He G."/>
            <person name="Labutti K."/>
            <person name="Lipzen A."/>
            <person name="Ng V."/>
            <person name="Riley R."/>
            <person name="Sandor L."/>
            <person name="Barry K."/>
            <person name="Martinez A.T."/>
            <person name="Xiao Y."/>
            <person name="Gibbons J.G."/>
            <person name="Terashima K."/>
            <person name="Grigoriev I.V."/>
            <person name="Hibbett D.S."/>
        </authorList>
    </citation>
    <scope>NUCLEOTIDE SEQUENCE</scope>
    <source>
        <strain evidence="2">RHP3577 ss4</strain>
    </source>
</reference>
<dbReference type="CDD" id="cd09917">
    <property type="entry name" value="F-box_SF"/>
    <property type="match status" value="1"/>
</dbReference>
<proteinExistence type="predicted"/>
<name>A0ABQ8VIN6_9AGAR</name>
<dbReference type="Pfam" id="PF00646">
    <property type="entry name" value="F-box"/>
    <property type="match status" value="1"/>
</dbReference>
<gene>
    <name evidence="2" type="ORF">C8R41DRAFT_918637</name>
</gene>
<comment type="caution">
    <text evidence="2">The sequence shown here is derived from an EMBL/GenBank/DDBJ whole genome shotgun (WGS) entry which is preliminary data.</text>
</comment>
<feature type="domain" description="F-box" evidence="1">
    <location>
        <begin position="87"/>
        <end position="118"/>
    </location>
</feature>